<evidence type="ECO:0000256" key="4">
    <source>
        <dbReference type="ARBA" id="ARBA00023136"/>
    </source>
</evidence>
<name>A0A0F9P7M7_9ZZZZ</name>
<dbReference type="PANTHER" id="PTHR43847:SF1">
    <property type="entry name" value="BLL3993 PROTEIN"/>
    <property type="match status" value="1"/>
</dbReference>
<evidence type="ECO:0008006" key="7">
    <source>
        <dbReference type="Google" id="ProtNLM"/>
    </source>
</evidence>
<accession>A0A0F9P7M7</accession>
<keyword evidence="2 5" id="KW-0812">Transmembrane</keyword>
<dbReference type="Gene3D" id="1.20.120.1630">
    <property type="match status" value="1"/>
</dbReference>
<dbReference type="GO" id="GO:0012505">
    <property type="term" value="C:endomembrane system"/>
    <property type="evidence" value="ECO:0007669"/>
    <property type="project" value="UniProtKB-SubCell"/>
</dbReference>
<keyword evidence="4 5" id="KW-0472">Membrane</keyword>
<sequence length="201" mass="23719">MLEWINVIVLFFSMIFFSYFYLLSIQPVKRERNRGVRAWKECYIFRFVSWVFNLLMVINVLLWIWLPVPNLDWKVASDHITSIIAGLIFSIPFSIILIKGVVDAGKETLQPSRKTKLYGGIYNYIRHPQTLGEFPLFIALGFIVNSLFIIFIMTFFILVFTPIMISLEEKDLLRKFGNNYREYQKRTGAIFPRIIKNDESI</sequence>
<feature type="transmembrane region" description="Helical" evidence="5">
    <location>
        <begin position="6"/>
        <end position="23"/>
    </location>
</feature>
<dbReference type="EMBL" id="LAZR01003246">
    <property type="protein sequence ID" value="KKN20402.1"/>
    <property type="molecule type" value="Genomic_DNA"/>
</dbReference>
<dbReference type="InterPro" id="IPR052527">
    <property type="entry name" value="Metal_cation-efflux_comp"/>
</dbReference>
<evidence type="ECO:0000256" key="5">
    <source>
        <dbReference type="SAM" id="Phobius"/>
    </source>
</evidence>
<comment type="subcellular location">
    <subcellularLocation>
        <location evidence="1">Endomembrane system</location>
        <topology evidence="1">Multi-pass membrane protein</topology>
    </subcellularLocation>
</comment>
<gene>
    <name evidence="6" type="ORF">LCGC14_0936070</name>
</gene>
<dbReference type="AlphaFoldDB" id="A0A0F9P7M7"/>
<reference evidence="6" key="1">
    <citation type="journal article" date="2015" name="Nature">
        <title>Complex archaea that bridge the gap between prokaryotes and eukaryotes.</title>
        <authorList>
            <person name="Spang A."/>
            <person name="Saw J.H."/>
            <person name="Jorgensen S.L."/>
            <person name="Zaremba-Niedzwiedzka K."/>
            <person name="Martijn J."/>
            <person name="Lind A.E."/>
            <person name="van Eijk R."/>
            <person name="Schleper C."/>
            <person name="Guy L."/>
            <person name="Ettema T.J."/>
        </authorList>
    </citation>
    <scope>NUCLEOTIDE SEQUENCE</scope>
</reference>
<comment type="caution">
    <text evidence="6">The sequence shown here is derived from an EMBL/GenBank/DDBJ whole genome shotgun (WGS) entry which is preliminary data.</text>
</comment>
<evidence type="ECO:0000256" key="3">
    <source>
        <dbReference type="ARBA" id="ARBA00022989"/>
    </source>
</evidence>
<dbReference type="Pfam" id="PF04191">
    <property type="entry name" value="PEMT"/>
    <property type="match status" value="1"/>
</dbReference>
<protein>
    <recommendedName>
        <fullName evidence="7">Steroid 5-alpha reductase C-terminal domain-containing protein</fullName>
    </recommendedName>
</protein>
<organism evidence="6">
    <name type="scientific">marine sediment metagenome</name>
    <dbReference type="NCBI Taxonomy" id="412755"/>
    <lineage>
        <taxon>unclassified sequences</taxon>
        <taxon>metagenomes</taxon>
        <taxon>ecological metagenomes</taxon>
    </lineage>
</organism>
<evidence type="ECO:0000256" key="2">
    <source>
        <dbReference type="ARBA" id="ARBA00022692"/>
    </source>
</evidence>
<evidence type="ECO:0000256" key="1">
    <source>
        <dbReference type="ARBA" id="ARBA00004127"/>
    </source>
</evidence>
<keyword evidence="3 5" id="KW-1133">Transmembrane helix</keyword>
<feature type="transmembrane region" description="Helical" evidence="5">
    <location>
        <begin position="43"/>
        <end position="68"/>
    </location>
</feature>
<dbReference type="PANTHER" id="PTHR43847">
    <property type="entry name" value="BLL3993 PROTEIN"/>
    <property type="match status" value="1"/>
</dbReference>
<feature type="transmembrane region" description="Helical" evidence="5">
    <location>
        <begin position="80"/>
        <end position="102"/>
    </location>
</feature>
<feature type="transmembrane region" description="Helical" evidence="5">
    <location>
        <begin position="136"/>
        <end position="165"/>
    </location>
</feature>
<proteinExistence type="predicted"/>
<evidence type="ECO:0000313" key="6">
    <source>
        <dbReference type="EMBL" id="KKN20402.1"/>
    </source>
</evidence>
<dbReference type="InterPro" id="IPR007318">
    <property type="entry name" value="Phopholipid_MeTrfase"/>
</dbReference>